<evidence type="ECO:0000313" key="2">
    <source>
        <dbReference type="Proteomes" id="UP000009168"/>
    </source>
</evidence>
<accession>I7LWR2</accession>
<dbReference type="EMBL" id="GG662527">
    <property type="protein sequence ID" value="EAS02695.1"/>
    <property type="molecule type" value="Genomic_DNA"/>
</dbReference>
<name>I7LWR2_TETTS</name>
<dbReference type="KEGG" id="tet:TTHERM_00580380"/>
<dbReference type="AlphaFoldDB" id="I7LWR2"/>
<dbReference type="HOGENOM" id="CLU_1910865_0_0_1"/>
<dbReference type="InParanoid" id="I7LWR2"/>
<dbReference type="GeneID" id="7826648"/>
<gene>
    <name evidence="1" type="ORF">TTHERM_00580380</name>
</gene>
<protein>
    <submittedName>
        <fullName evidence="1">Uncharacterized protein</fullName>
    </submittedName>
</protein>
<evidence type="ECO:0000313" key="1">
    <source>
        <dbReference type="EMBL" id="EAS02695.1"/>
    </source>
</evidence>
<dbReference type="Proteomes" id="UP000009168">
    <property type="component" value="Unassembled WGS sequence"/>
</dbReference>
<proteinExistence type="predicted"/>
<organism evidence="1 2">
    <name type="scientific">Tetrahymena thermophila (strain SB210)</name>
    <dbReference type="NCBI Taxonomy" id="312017"/>
    <lineage>
        <taxon>Eukaryota</taxon>
        <taxon>Sar</taxon>
        <taxon>Alveolata</taxon>
        <taxon>Ciliophora</taxon>
        <taxon>Intramacronucleata</taxon>
        <taxon>Oligohymenophorea</taxon>
        <taxon>Hymenostomatida</taxon>
        <taxon>Tetrahymenina</taxon>
        <taxon>Tetrahymenidae</taxon>
        <taxon>Tetrahymena</taxon>
    </lineage>
</organism>
<keyword evidence="2" id="KW-1185">Reference proteome</keyword>
<sequence length="134" mass="15780">MENQITNNSAKLLDHSEISKKLNEILPVYMQQELKYNKKPVKFGTNFSFERINQFIQKRFQNAAQDLITQQKLDKIYEGIVDIVRGEKQTAMVFKNVVDVEFVKMYFNPHELQEAGLIQTINKIDIIILIFQQE</sequence>
<reference evidence="2" key="1">
    <citation type="journal article" date="2006" name="PLoS Biol.">
        <title>Macronuclear genome sequence of the ciliate Tetrahymena thermophila, a model eukaryote.</title>
        <authorList>
            <person name="Eisen J.A."/>
            <person name="Coyne R.S."/>
            <person name="Wu M."/>
            <person name="Wu D."/>
            <person name="Thiagarajan M."/>
            <person name="Wortman J.R."/>
            <person name="Badger J.H."/>
            <person name="Ren Q."/>
            <person name="Amedeo P."/>
            <person name="Jones K.M."/>
            <person name="Tallon L.J."/>
            <person name="Delcher A.L."/>
            <person name="Salzberg S.L."/>
            <person name="Silva J.C."/>
            <person name="Haas B.J."/>
            <person name="Majoros W.H."/>
            <person name="Farzad M."/>
            <person name="Carlton J.M."/>
            <person name="Smith R.K. Jr."/>
            <person name="Garg J."/>
            <person name="Pearlman R.E."/>
            <person name="Karrer K.M."/>
            <person name="Sun L."/>
            <person name="Manning G."/>
            <person name="Elde N.C."/>
            <person name="Turkewitz A.P."/>
            <person name="Asai D.J."/>
            <person name="Wilkes D.E."/>
            <person name="Wang Y."/>
            <person name="Cai H."/>
            <person name="Collins K."/>
            <person name="Stewart B.A."/>
            <person name="Lee S.R."/>
            <person name="Wilamowska K."/>
            <person name="Weinberg Z."/>
            <person name="Ruzzo W.L."/>
            <person name="Wloga D."/>
            <person name="Gaertig J."/>
            <person name="Frankel J."/>
            <person name="Tsao C.-C."/>
            <person name="Gorovsky M.A."/>
            <person name="Keeling P.J."/>
            <person name="Waller R.F."/>
            <person name="Patron N.J."/>
            <person name="Cherry J.M."/>
            <person name="Stover N.A."/>
            <person name="Krieger C.J."/>
            <person name="del Toro C."/>
            <person name="Ryder H.F."/>
            <person name="Williamson S.C."/>
            <person name="Barbeau R.A."/>
            <person name="Hamilton E.P."/>
            <person name="Orias E."/>
        </authorList>
    </citation>
    <scope>NUCLEOTIDE SEQUENCE [LARGE SCALE GENOMIC DNA]</scope>
    <source>
        <strain evidence="2">SB210</strain>
    </source>
</reference>
<dbReference type="RefSeq" id="XP_001022940.1">
    <property type="nucleotide sequence ID" value="XM_001022940.1"/>
</dbReference>